<dbReference type="InterPro" id="IPR005693">
    <property type="entry name" value="Mce"/>
</dbReference>
<feature type="domain" description="Mammalian cell entry C-terminal" evidence="4">
    <location>
        <begin position="129"/>
        <end position="347"/>
    </location>
</feature>
<dbReference type="PANTHER" id="PTHR33371:SF19">
    <property type="entry name" value="MCE-FAMILY PROTEIN MCE4A"/>
    <property type="match status" value="1"/>
</dbReference>
<dbReference type="NCBIfam" id="TIGR00996">
    <property type="entry name" value="Mtu_fam_mce"/>
    <property type="match status" value="1"/>
</dbReference>
<evidence type="ECO:0000259" key="3">
    <source>
        <dbReference type="Pfam" id="PF02470"/>
    </source>
</evidence>
<dbReference type="GO" id="GO:0051701">
    <property type="term" value="P:biological process involved in interaction with host"/>
    <property type="evidence" value="ECO:0007669"/>
    <property type="project" value="TreeGrafter"/>
</dbReference>
<accession>A0A0J6Y1I2</accession>
<dbReference type="PATRIC" id="fig|1800.3.peg.5696"/>
<dbReference type="Pfam" id="PF11887">
    <property type="entry name" value="Mce4_CUP1"/>
    <property type="match status" value="1"/>
</dbReference>
<keyword evidence="2" id="KW-0472">Membrane</keyword>
<sequence length="440" mass="45843" precursor="true">MDNSPRRGGIDPIWWAPVLALVVIAISIMTALLFSGSLRRSVPVTLVSDRSGLVMEDGAKVKLRGVEIGRVDAIGTETGAGANLSTLQLKIDPGPFEYLPSNVEAEIKSSTAFGAKYVDLIVPPGAQSSAPLQPGAVLPSRNVTVEVNTVFENLTQVVRAVDPAKLNAVLSAVAESLRGRGQVLGEAITSANDVLLAVNPRMSTVRRDWQLFGQTAQAYSEAAQDILSVLDSFSTTSTTITARAADLDTLLLSAVGFSRAGIDTIGGNQSALVRAMNILDPTTALLMKYSPTYTCLLQGAQWFLDHGGRDALGGNGKSVIMDAALLFGDDAYRYPDNLPKTNATGGPGGKPSCGSLPDVSKNFPVKYLVTDTGFGTGLDVRPNPGIGFPGIANYFPVTKADPEPPRIRYPGGPAPGPAPAYPGAPPYGAPVAPPPPGGQP</sequence>
<reference evidence="5 6" key="1">
    <citation type="journal article" date="2015" name="Genome Biol. Evol.">
        <title>Characterization of Three Mycobacterium spp. with Potential Use in Bioremediation by Genome Sequencing and Comparative Genomics.</title>
        <authorList>
            <person name="Das S."/>
            <person name="Pettersson B.M."/>
            <person name="Behra P.R."/>
            <person name="Ramesh M."/>
            <person name="Dasgupta S."/>
            <person name="Bhattacharya A."/>
            <person name="Kirsebom L.A."/>
        </authorList>
    </citation>
    <scope>NUCLEOTIDE SEQUENCE [LARGE SCALE GENOMIC DNA]</scope>
    <source>
        <strain evidence="5 6">DSM 44219</strain>
    </source>
</reference>
<dbReference type="PANTHER" id="PTHR33371">
    <property type="entry name" value="INTERMEMBRANE PHOSPHOLIPID TRANSPORT SYSTEM BINDING PROTEIN MLAD-RELATED"/>
    <property type="match status" value="1"/>
</dbReference>
<dbReference type="InterPro" id="IPR024516">
    <property type="entry name" value="Mce_C"/>
</dbReference>
<dbReference type="InterPro" id="IPR003399">
    <property type="entry name" value="Mce/MlaD"/>
</dbReference>
<dbReference type="EMBL" id="JYNX01000092">
    <property type="protein sequence ID" value="KMO67086.1"/>
    <property type="molecule type" value="Genomic_DNA"/>
</dbReference>
<dbReference type="OrthoDB" id="3460188at2"/>
<dbReference type="RefSeq" id="WP_048421500.1">
    <property type="nucleotide sequence ID" value="NZ_JYNX01000092.1"/>
</dbReference>
<dbReference type="Pfam" id="PF02470">
    <property type="entry name" value="MlaD"/>
    <property type="match status" value="1"/>
</dbReference>
<evidence type="ECO:0000313" key="6">
    <source>
        <dbReference type="Proteomes" id="UP000036176"/>
    </source>
</evidence>
<dbReference type="InterPro" id="IPR052336">
    <property type="entry name" value="MlaD_Phospholipid_Transporter"/>
</dbReference>
<dbReference type="GO" id="GO:0005576">
    <property type="term" value="C:extracellular region"/>
    <property type="evidence" value="ECO:0007669"/>
    <property type="project" value="TreeGrafter"/>
</dbReference>
<feature type="domain" description="Mce/MlaD" evidence="3">
    <location>
        <begin position="41"/>
        <end position="121"/>
    </location>
</feature>
<feature type="region of interest" description="Disordered" evidence="1">
    <location>
        <begin position="399"/>
        <end position="440"/>
    </location>
</feature>
<evidence type="ECO:0000256" key="1">
    <source>
        <dbReference type="SAM" id="MobiDB-lite"/>
    </source>
</evidence>
<feature type="compositionally biased region" description="Pro residues" evidence="1">
    <location>
        <begin position="412"/>
        <end position="440"/>
    </location>
</feature>
<keyword evidence="6" id="KW-1185">Reference proteome</keyword>
<proteinExistence type="predicted"/>
<dbReference type="AlphaFoldDB" id="A0A0J6Y1I2"/>
<evidence type="ECO:0000256" key="2">
    <source>
        <dbReference type="SAM" id="Phobius"/>
    </source>
</evidence>
<name>A0A0J6Y1I2_MYCCU</name>
<comment type="caution">
    <text evidence="5">The sequence shown here is derived from an EMBL/GenBank/DDBJ whole genome shotgun (WGS) entry which is preliminary data.</text>
</comment>
<gene>
    <name evidence="5" type="ORF">MCHUDSM44219_05650</name>
</gene>
<dbReference type="Proteomes" id="UP000036176">
    <property type="component" value="Unassembled WGS sequence"/>
</dbReference>
<organism evidence="5 6">
    <name type="scientific">Mycolicibacterium chubuense</name>
    <name type="common">Mycobacterium chubuense</name>
    <dbReference type="NCBI Taxonomy" id="1800"/>
    <lineage>
        <taxon>Bacteria</taxon>
        <taxon>Bacillati</taxon>
        <taxon>Actinomycetota</taxon>
        <taxon>Actinomycetes</taxon>
        <taxon>Mycobacteriales</taxon>
        <taxon>Mycobacteriaceae</taxon>
        <taxon>Mycolicibacterium</taxon>
    </lineage>
</organism>
<feature type="transmembrane region" description="Helical" evidence="2">
    <location>
        <begin position="12"/>
        <end position="34"/>
    </location>
</feature>
<keyword evidence="2" id="KW-1133">Transmembrane helix</keyword>
<protein>
    <submittedName>
        <fullName evidence="5">Mce related protein</fullName>
    </submittedName>
</protein>
<keyword evidence="2" id="KW-0812">Transmembrane</keyword>
<evidence type="ECO:0000313" key="5">
    <source>
        <dbReference type="EMBL" id="KMO67086.1"/>
    </source>
</evidence>
<evidence type="ECO:0000259" key="4">
    <source>
        <dbReference type="Pfam" id="PF11887"/>
    </source>
</evidence>